<dbReference type="Gene3D" id="3.30.750.24">
    <property type="entry name" value="STAS domain"/>
    <property type="match status" value="1"/>
</dbReference>
<comment type="caution">
    <text evidence="2">The sequence shown here is derived from an EMBL/GenBank/DDBJ whole genome shotgun (WGS) entry which is preliminary data.</text>
</comment>
<dbReference type="PANTHER" id="PTHR33495">
    <property type="entry name" value="ANTI-SIGMA FACTOR ANTAGONIST TM_1081-RELATED-RELATED"/>
    <property type="match status" value="1"/>
</dbReference>
<gene>
    <name evidence="2" type="ORF">B0I32_105248</name>
</gene>
<dbReference type="Proteomes" id="UP000238312">
    <property type="component" value="Unassembled WGS sequence"/>
</dbReference>
<proteinExistence type="predicted"/>
<dbReference type="InterPro" id="IPR058548">
    <property type="entry name" value="MlaB-like_STAS"/>
</dbReference>
<dbReference type="OrthoDB" id="3540776at2"/>
<dbReference type="PANTHER" id="PTHR33495:SF2">
    <property type="entry name" value="ANTI-SIGMA FACTOR ANTAGONIST TM_1081-RELATED"/>
    <property type="match status" value="1"/>
</dbReference>
<feature type="domain" description="STAS" evidence="1">
    <location>
        <begin position="3"/>
        <end position="93"/>
    </location>
</feature>
<dbReference type="InterPro" id="IPR002645">
    <property type="entry name" value="STAS_dom"/>
</dbReference>
<evidence type="ECO:0000259" key="1">
    <source>
        <dbReference type="PROSITE" id="PS50801"/>
    </source>
</evidence>
<dbReference type="InterPro" id="IPR036513">
    <property type="entry name" value="STAS_dom_sf"/>
</dbReference>
<accession>A0A2T0N3U7</accession>
<dbReference type="AlphaFoldDB" id="A0A2T0N3U7"/>
<dbReference type="EMBL" id="PVNG01000005">
    <property type="protein sequence ID" value="PRX66808.1"/>
    <property type="molecule type" value="Genomic_DNA"/>
</dbReference>
<sequence length="110" mass="11188">MRLDLSVSMSAGAPVVSIGGEADLLVADDLYEFLATVISQRGPRLSVDLRRVTFMDSSGASALLSARRLARSLGGSLTLIGPSAPAALVLRTVLPDQALGPEPSGATGPA</sequence>
<dbReference type="SUPFAM" id="SSF52091">
    <property type="entry name" value="SpoIIaa-like"/>
    <property type="match status" value="1"/>
</dbReference>
<name>A0A2T0N3U7_9ACTN</name>
<dbReference type="CDD" id="cd07043">
    <property type="entry name" value="STAS_anti-anti-sigma_factors"/>
    <property type="match status" value="1"/>
</dbReference>
<protein>
    <submittedName>
        <fullName evidence="2">Stage II sporulation protein AA (Anti-sigma F factor antagonist)</fullName>
    </submittedName>
</protein>
<evidence type="ECO:0000313" key="2">
    <source>
        <dbReference type="EMBL" id="PRX66808.1"/>
    </source>
</evidence>
<evidence type="ECO:0000313" key="3">
    <source>
        <dbReference type="Proteomes" id="UP000238312"/>
    </source>
</evidence>
<dbReference type="GO" id="GO:0043856">
    <property type="term" value="F:anti-sigma factor antagonist activity"/>
    <property type="evidence" value="ECO:0007669"/>
    <property type="project" value="TreeGrafter"/>
</dbReference>
<dbReference type="RefSeq" id="WP_106238814.1">
    <property type="nucleotide sequence ID" value="NZ_JBFAIB010000008.1"/>
</dbReference>
<dbReference type="Pfam" id="PF13466">
    <property type="entry name" value="STAS_2"/>
    <property type="match status" value="1"/>
</dbReference>
<reference evidence="2 3" key="1">
    <citation type="submission" date="2018-03" db="EMBL/GenBank/DDBJ databases">
        <title>Genomic Encyclopedia of Type Strains, Phase III (KMG-III): the genomes of soil and plant-associated and newly described type strains.</title>
        <authorList>
            <person name="Whitman W."/>
        </authorList>
    </citation>
    <scope>NUCLEOTIDE SEQUENCE [LARGE SCALE GENOMIC DNA]</scope>
    <source>
        <strain evidence="2 3">CGMCC 4.7104</strain>
    </source>
</reference>
<dbReference type="PROSITE" id="PS50801">
    <property type="entry name" value="STAS"/>
    <property type="match status" value="1"/>
</dbReference>
<keyword evidence="3" id="KW-1185">Reference proteome</keyword>
<organism evidence="2 3">
    <name type="scientific">Nonomuraea fuscirosea</name>
    <dbReference type="NCBI Taxonomy" id="1291556"/>
    <lineage>
        <taxon>Bacteria</taxon>
        <taxon>Bacillati</taxon>
        <taxon>Actinomycetota</taxon>
        <taxon>Actinomycetes</taxon>
        <taxon>Streptosporangiales</taxon>
        <taxon>Streptosporangiaceae</taxon>
        <taxon>Nonomuraea</taxon>
    </lineage>
</organism>